<accession>M2Q077</accession>
<name>M2Q077_9FIRM</name>
<protein>
    <submittedName>
        <fullName evidence="3">Uncharacterized protein</fullName>
    </submittedName>
</protein>
<dbReference type="InterPro" id="IPR036079">
    <property type="entry name" value="ATPase_csu/dsu_sf"/>
</dbReference>
<dbReference type="InterPro" id="IPR050873">
    <property type="entry name" value="V-ATPase_V0D/AC39_subunit"/>
</dbReference>
<comment type="caution">
    <text evidence="3">The sequence shown here is derived from an EMBL/GenBank/DDBJ whole genome shotgun (WGS) entry which is preliminary data.</text>
</comment>
<dbReference type="PATRIC" id="fig|999415.3.peg.1279"/>
<dbReference type="SUPFAM" id="SSF103486">
    <property type="entry name" value="V-type ATP synthase subunit C"/>
    <property type="match status" value="1"/>
</dbReference>
<dbReference type="EMBL" id="AGEJ01000021">
    <property type="protein sequence ID" value="EMD16335.1"/>
    <property type="molecule type" value="Genomic_DNA"/>
</dbReference>
<dbReference type="InterPro" id="IPR044911">
    <property type="entry name" value="V-type_ATPase_csu/dsu_dom_3"/>
</dbReference>
<dbReference type="Pfam" id="PF01992">
    <property type="entry name" value="vATP-synt_AC39"/>
    <property type="match status" value="1"/>
</dbReference>
<evidence type="ECO:0000313" key="3">
    <source>
        <dbReference type="EMBL" id="EMD16335.1"/>
    </source>
</evidence>
<keyword evidence="2" id="KW-0406">Ion transport</keyword>
<evidence type="ECO:0000256" key="2">
    <source>
        <dbReference type="ARBA" id="ARBA00023065"/>
    </source>
</evidence>
<dbReference type="PANTHER" id="PTHR38682:SF1">
    <property type="entry name" value="V-TYPE ATP SYNTHASE SUBUNIT C"/>
    <property type="match status" value="1"/>
</dbReference>
<dbReference type="PANTHER" id="PTHR38682">
    <property type="entry name" value="V-TYPE ATP SYNTHASE SUBUNIT C"/>
    <property type="match status" value="1"/>
</dbReference>
<keyword evidence="4" id="KW-1185">Reference proteome</keyword>
<dbReference type="RefSeq" id="WP_004803212.1">
    <property type="nucleotide sequence ID" value="NZ_AUGJ01000001.1"/>
</dbReference>
<reference evidence="3 4" key="1">
    <citation type="submission" date="2013-02" db="EMBL/GenBank/DDBJ databases">
        <title>The Genome Sequence of Lactobacillus catenaformis F0143.</title>
        <authorList>
            <consortium name="The Broad Institute Genome Sequencing Platform"/>
            <person name="Earl A."/>
            <person name="Ward D."/>
            <person name="Feldgarden M."/>
            <person name="Gevers D."/>
            <person name="Izard J."/>
            <person name="Blanton J.M."/>
            <person name="Mathney J."/>
            <person name="Dewhirst F.E."/>
            <person name="Young S.K."/>
            <person name="Zeng Q."/>
            <person name="Gargeya S."/>
            <person name="Fitzgerald M."/>
            <person name="Haas B."/>
            <person name="Abouelleil A."/>
            <person name="Alvarado L."/>
            <person name="Arachchi H.M."/>
            <person name="Berlin A."/>
            <person name="Chapman S.B."/>
            <person name="Gearin G."/>
            <person name="Goldberg J."/>
            <person name="Griggs A."/>
            <person name="Gujja S."/>
            <person name="Hansen M."/>
            <person name="Heiman D."/>
            <person name="Howarth C."/>
            <person name="Larimer J."/>
            <person name="Lui A."/>
            <person name="MacDonald P.J.P."/>
            <person name="McCowen C."/>
            <person name="Montmayeur A."/>
            <person name="Murphy C."/>
            <person name="Neiman D."/>
            <person name="Pearson M."/>
            <person name="Priest M."/>
            <person name="Roberts A."/>
            <person name="Saif S."/>
            <person name="Shea T."/>
            <person name="Sisk P."/>
            <person name="Stolte C."/>
            <person name="Sykes S."/>
            <person name="Wortman J."/>
            <person name="Nusbaum C."/>
            <person name="Birren B."/>
        </authorList>
    </citation>
    <scope>NUCLEOTIDE SEQUENCE [LARGE SCALE GENOMIC DNA]</scope>
    <source>
        <strain evidence="3 4">OT 569</strain>
    </source>
</reference>
<proteinExistence type="predicted"/>
<dbReference type="Gene3D" id="1.10.132.50">
    <property type="entry name" value="ATP synthase (C/AC39) subunit, domain 3"/>
    <property type="match status" value="3"/>
</dbReference>
<gene>
    <name evidence="3" type="ORF">HMPREF9943_01261</name>
</gene>
<organism evidence="3 4">
    <name type="scientific">Eggerthia catenaformis OT 569 = DSM 20559</name>
    <dbReference type="NCBI Taxonomy" id="999415"/>
    <lineage>
        <taxon>Bacteria</taxon>
        <taxon>Bacillati</taxon>
        <taxon>Bacillota</taxon>
        <taxon>Erysipelotrichia</taxon>
        <taxon>Erysipelotrichales</taxon>
        <taxon>Coprobacillaceae</taxon>
        <taxon>Eggerthia</taxon>
    </lineage>
</organism>
<dbReference type="Proteomes" id="UP000011758">
    <property type="component" value="Unassembled WGS sequence"/>
</dbReference>
<dbReference type="OrthoDB" id="9816136at2"/>
<dbReference type="AlphaFoldDB" id="M2Q077"/>
<evidence type="ECO:0000313" key="4">
    <source>
        <dbReference type="Proteomes" id="UP000011758"/>
    </source>
</evidence>
<keyword evidence="1" id="KW-0813">Transport</keyword>
<evidence type="ECO:0000256" key="1">
    <source>
        <dbReference type="ARBA" id="ARBA00022448"/>
    </source>
</evidence>
<sequence>MGLSDKAILAKARAMYGHHLDGADYNQLLERRSIADVVAYLRSDTDYAKVFEGIREDIHRGRLEAILNEESFFRVSRMIRYAPKKEQSFYSLGITKNEIEIILHRIRSLMNNRLDDFHLSFPGYLKKYASFPVERLLEVRSLEDLYYLLEKTRYQSVLKMVCMQKSFNMNTLELELKRAFYDTYIETINHLYKGKQRAELLTMIETQLELENITKIYRLKKYFQTNDQDIKSVLLLDHSRMSKKMINDLISSKDADELLVKLAKSPYKLYVDDNEYVYIEYYTQKIVYNLARRHMRFSSQSPLVYMTYVFIHAMETENLKHIIEGLRYGESPDEIRKLLIY</sequence>
<dbReference type="eggNOG" id="COG1527">
    <property type="taxonomic scope" value="Bacteria"/>
</dbReference>
<dbReference type="BioCyc" id="ECAT999415-HMP:GTTI-1295-MONOMER"/>
<dbReference type="STRING" id="999415.HMPREF9943_01261"/>
<dbReference type="GO" id="GO:0046961">
    <property type="term" value="F:proton-transporting ATPase activity, rotational mechanism"/>
    <property type="evidence" value="ECO:0007669"/>
    <property type="project" value="InterPro"/>
</dbReference>
<dbReference type="InterPro" id="IPR002843">
    <property type="entry name" value="ATPase_V0-cplx_csu/dsu"/>
</dbReference>